<dbReference type="AlphaFoldDB" id="A0A4R5W9C7"/>
<sequence>MHNRTHRNCRSVFPVSQDRTPTQWERDNPWEATLAADIGKAIADARDRLGISQGELATMVGVSRNSIANYEIGRGIPRLGLLLQLASALNSSPVSLMYPNPSDELSNLVEMLPGVETTGFVAAQWFSGHDPGPGSGAKVEPQRRAEWRENTRLLRLWREIHDLQQRQSASSRTGRDGRLSDTQQELIESYQRQIDEKRHELGLDVPDV</sequence>
<name>A0A4R5W9C7_MYCMU</name>
<evidence type="ECO:0000313" key="4">
    <source>
        <dbReference type="Proteomes" id="UP000294929"/>
    </source>
</evidence>
<protein>
    <submittedName>
        <fullName evidence="3">XRE family transcriptional regulator</fullName>
    </submittedName>
</protein>
<dbReference type="InterPro" id="IPR010982">
    <property type="entry name" value="Lambda_DNA-bd_dom_sf"/>
</dbReference>
<dbReference type="PANTHER" id="PTHR46558">
    <property type="entry name" value="TRACRIPTIONAL REGULATORY PROTEIN-RELATED-RELATED"/>
    <property type="match status" value="1"/>
</dbReference>
<evidence type="ECO:0000259" key="2">
    <source>
        <dbReference type="PROSITE" id="PS50943"/>
    </source>
</evidence>
<dbReference type="SMART" id="SM00530">
    <property type="entry name" value="HTH_XRE"/>
    <property type="match status" value="1"/>
</dbReference>
<accession>A0A4R5W9C7</accession>
<dbReference type="InterPro" id="IPR001387">
    <property type="entry name" value="Cro/C1-type_HTH"/>
</dbReference>
<dbReference type="Proteomes" id="UP000294929">
    <property type="component" value="Unassembled WGS sequence"/>
</dbReference>
<keyword evidence="1" id="KW-0238">DNA-binding</keyword>
<evidence type="ECO:0000313" key="3">
    <source>
        <dbReference type="EMBL" id="TDK84754.1"/>
    </source>
</evidence>
<dbReference type="EMBL" id="SDLO01000032">
    <property type="protein sequence ID" value="TDK84754.1"/>
    <property type="molecule type" value="Genomic_DNA"/>
</dbReference>
<dbReference type="CDD" id="cd00093">
    <property type="entry name" value="HTH_XRE"/>
    <property type="match status" value="1"/>
</dbReference>
<dbReference type="GO" id="GO:0003677">
    <property type="term" value="F:DNA binding"/>
    <property type="evidence" value="ECO:0007669"/>
    <property type="project" value="UniProtKB-KW"/>
</dbReference>
<dbReference type="Gene3D" id="1.10.260.40">
    <property type="entry name" value="lambda repressor-like DNA-binding domains"/>
    <property type="match status" value="1"/>
</dbReference>
<dbReference type="PROSITE" id="PS50943">
    <property type="entry name" value="HTH_CROC1"/>
    <property type="match status" value="1"/>
</dbReference>
<reference evidence="3 4" key="1">
    <citation type="submission" date="2019-01" db="EMBL/GenBank/DDBJ databases">
        <title>High-quality-draft genome sequences of five non-tuberculosis mycobacteriaceae isolated from a nosocomial environment.</title>
        <authorList>
            <person name="Tiago I."/>
            <person name="Alarico S."/>
            <person name="Pereira S.G."/>
            <person name="Coelho C."/>
            <person name="Maranha A."/>
            <person name="Empadinhas N."/>
        </authorList>
    </citation>
    <scope>NUCLEOTIDE SEQUENCE [LARGE SCALE GENOMIC DNA]</scope>
    <source>
        <strain evidence="3 4">24AIII</strain>
    </source>
</reference>
<dbReference type="Pfam" id="PF01381">
    <property type="entry name" value="HTH_3"/>
    <property type="match status" value="1"/>
</dbReference>
<organism evidence="3 4">
    <name type="scientific">Mycolicibacterium mucogenicum</name>
    <name type="common">Mycobacterium mucogenicum</name>
    <dbReference type="NCBI Taxonomy" id="56689"/>
    <lineage>
        <taxon>Bacteria</taxon>
        <taxon>Bacillati</taxon>
        <taxon>Actinomycetota</taxon>
        <taxon>Actinomycetes</taxon>
        <taxon>Mycobacteriales</taxon>
        <taxon>Mycobacteriaceae</taxon>
        <taxon>Mycolicibacterium</taxon>
    </lineage>
</organism>
<gene>
    <name evidence="3" type="ORF">EUA03_24880</name>
</gene>
<proteinExistence type="predicted"/>
<evidence type="ECO:0000256" key="1">
    <source>
        <dbReference type="ARBA" id="ARBA00023125"/>
    </source>
</evidence>
<dbReference type="PANTHER" id="PTHR46558:SF4">
    <property type="entry name" value="DNA-BIDING PHAGE PROTEIN"/>
    <property type="match status" value="1"/>
</dbReference>
<feature type="domain" description="HTH cro/C1-type" evidence="2">
    <location>
        <begin position="42"/>
        <end position="96"/>
    </location>
</feature>
<dbReference type="SUPFAM" id="SSF47413">
    <property type="entry name" value="lambda repressor-like DNA-binding domains"/>
    <property type="match status" value="1"/>
</dbReference>
<comment type="caution">
    <text evidence="3">The sequence shown here is derived from an EMBL/GenBank/DDBJ whole genome shotgun (WGS) entry which is preliminary data.</text>
</comment>